<dbReference type="RefSeq" id="WP_015048279.1">
    <property type="nucleotide sequence ID" value="NC_018868.3"/>
</dbReference>
<keyword evidence="1" id="KW-0732">Signal</keyword>
<feature type="binding site" evidence="5">
    <location>
        <position position="110"/>
    </location>
    <ligand>
        <name>Zn(2+)</name>
        <dbReference type="ChEBI" id="CHEBI:29105"/>
        <label>1</label>
    </ligand>
</feature>
<evidence type="ECO:0000313" key="4">
    <source>
        <dbReference type="Proteomes" id="UP000000466"/>
    </source>
</evidence>
<dbReference type="AlphaFoldDB" id="K4KM71"/>
<dbReference type="InterPro" id="IPR001279">
    <property type="entry name" value="Metallo-B-lactamas"/>
</dbReference>
<evidence type="ECO:0007829" key="5">
    <source>
        <dbReference type="PDB" id="6MFI"/>
    </source>
</evidence>
<evidence type="ECO:0000313" key="3">
    <source>
        <dbReference type="EMBL" id="AFV00127.1"/>
    </source>
</evidence>
<feature type="chain" id="PRO_5003879971" evidence="1">
    <location>
        <begin position="25"/>
        <end position="295"/>
    </location>
</feature>
<gene>
    <name evidence="3" type="ordered locus">M5M_14960</name>
</gene>
<keyword evidence="5" id="KW-0862">Zinc</keyword>
<reference evidence="3 4" key="1">
    <citation type="journal article" date="2013" name="Genome Announc.">
        <title>Complete genome sequence of Simiduia agarivorans SA1(T), a marine bacterium able to degrade a variety of polysaccharides.</title>
        <authorList>
            <person name="Lin S.Y."/>
            <person name="Shieh W.Y."/>
            <person name="Chen J.S."/>
            <person name="Tang S.L."/>
        </authorList>
    </citation>
    <scope>NUCLEOTIDE SEQUENCE [LARGE SCALE GENOMIC DNA]</scope>
    <source>
        <strain evidence="4">DSM 21679 / JCM 13881 / BCRC 17597 / SA1</strain>
    </source>
</reference>
<dbReference type="Gene3D" id="3.60.15.10">
    <property type="entry name" value="Ribonuclease Z/Hydroxyacylglutathione hydrolase-like"/>
    <property type="match status" value="1"/>
</dbReference>
<dbReference type="PANTHER" id="PTHR42951:SF17">
    <property type="entry name" value="METALLO-BETA-LACTAMASE DOMAIN-CONTAINING PROTEIN"/>
    <property type="match status" value="1"/>
</dbReference>
<feature type="domain" description="Metallo-beta-lactamase" evidence="2">
    <location>
        <begin position="63"/>
        <end position="253"/>
    </location>
</feature>
<feature type="binding site" evidence="5">
    <location>
        <position position="114"/>
    </location>
    <ligand>
        <name>Zn(2+)</name>
        <dbReference type="ChEBI" id="CHEBI:29105"/>
        <label>2</label>
    </ligand>
</feature>
<feature type="disulfide bond" evidence="5">
    <location>
        <begin position="246"/>
        <end position="275"/>
    </location>
</feature>
<dbReference type="CDD" id="cd16315">
    <property type="entry name" value="EVM-1-like_MBL-B3"/>
    <property type="match status" value="1"/>
</dbReference>
<keyword evidence="5" id="KW-0002">3D-structure</keyword>
<feature type="binding site" evidence="5">
    <location>
        <position position="188"/>
    </location>
    <ligand>
        <name>Zn(2+)</name>
        <dbReference type="ChEBI" id="CHEBI:29105"/>
        <label>1</label>
    </ligand>
</feature>
<dbReference type="SMR" id="K4KM71"/>
<dbReference type="InterPro" id="IPR050855">
    <property type="entry name" value="NDM-1-like"/>
</dbReference>
<keyword evidence="5" id="KW-0479">Metal-binding</keyword>
<dbReference type="PANTHER" id="PTHR42951">
    <property type="entry name" value="METALLO-BETA-LACTAMASE DOMAIN-CONTAINING"/>
    <property type="match status" value="1"/>
</dbReference>
<sequence length="295" mass="31328">MGLPKGLQFFLLALLAMPMVGTQAQTAVTAEHWVDSCADWDAWDKPGPPFRVLGNTYYVGTCGIAAILITGDAGHVLIDSGTDRGAVIVRDNIARLGFSLSDVKILLHSHEHIDHVGGMASLQSLSGATLYASPAAAAVMRNGTAGEDDPQAGALASFPVARVGGLVNDGDQIALGNLRLTAYATPGHTPGALSWQWRACEEDRCTTLVYADSLSPVSAEGYRFNAHPEYLQAYRLGLATLADLECDLLLTPHPSASQMRQRLSERQSLAVPDACRQYATGISARLAQRLASEAD</sequence>
<evidence type="ECO:0000256" key="1">
    <source>
        <dbReference type="SAM" id="SignalP"/>
    </source>
</evidence>
<dbReference type="KEGG" id="saga:M5M_14960"/>
<keyword evidence="4" id="KW-1185">Reference proteome</keyword>
<dbReference type="EMBL" id="CP003746">
    <property type="protein sequence ID" value="AFV00127.1"/>
    <property type="molecule type" value="Genomic_DNA"/>
</dbReference>
<dbReference type="SMART" id="SM00849">
    <property type="entry name" value="Lactamase_B"/>
    <property type="match status" value="1"/>
</dbReference>
<reference evidence="5" key="2">
    <citation type="journal article" date="2017" name="Chemistry">
        <title>Visualization of the Reaction Trajectory and Transition State in a Hydrolytic Reaction Catalyzed by a Metalloenzyme.</title>
        <authorList>
            <person name="Selleck C."/>
            <person name="Clayton D."/>
            <person name="Gahan L.R."/>
            <person name="Mitic N."/>
            <person name="McGeary R.P."/>
            <person name="Pedroso M.M."/>
            <person name="Guddat L.W."/>
            <person name="Schenk G."/>
        </authorList>
    </citation>
    <scope>X-RAY CRYSTALLOGRAPHY (1.84 ANGSTROMS) IN COMPLEX WITH ZN(2+)</scope>
    <scope>DISULFIDE BONDS</scope>
</reference>
<feature type="disulfide bond" evidence="5">
    <location>
        <begin position="37"/>
        <end position="62"/>
    </location>
</feature>
<dbReference type="Proteomes" id="UP000000466">
    <property type="component" value="Chromosome"/>
</dbReference>
<dbReference type="PDBsum" id="6MFI"/>
<name>K4KM71_SIMAS</name>
<dbReference type="STRING" id="1117647.M5M_14960"/>
<accession>K4KM71</accession>
<dbReference type="Pfam" id="PF00753">
    <property type="entry name" value="Lactamase_B"/>
    <property type="match status" value="1"/>
</dbReference>
<dbReference type="NCBIfam" id="NF012229">
    <property type="entry name" value="bla_class_B_core"/>
    <property type="match status" value="1"/>
</dbReference>
<dbReference type="NCBIfam" id="NF033105">
    <property type="entry name" value="bla_subclass_B3"/>
    <property type="match status" value="1"/>
</dbReference>
<feature type="binding site" evidence="5">
    <location>
        <position position="115"/>
    </location>
    <ligand>
        <name>Zn(2+)</name>
        <dbReference type="ChEBI" id="CHEBI:29105"/>
        <label>2</label>
    </ligand>
</feature>
<organism evidence="3 4">
    <name type="scientific">Simiduia agarivorans (strain DSM 21679 / JCM 13881 / BCRC 17597 / SA1)</name>
    <dbReference type="NCBI Taxonomy" id="1117647"/>
    <lineage>
        <taxon>Bacteria</taxon>
        <taxon>Pseudomonadati</taxon>
        <taxon>Pseudomonadota</taxon>
        <taxon>Gammaproteobacteria</taxon>
        <taxon>Cellvibrionales</taxon>
        <taxon>Cellvibrionaceae</taxon>
        <taxon>Simiduia</taxon>
    </lineage>
</organism>
<dbReference type="SUPFAM" id="SSF56281">
    <property type="entry name" value="Metallo-hydrolase/oxidoreductase"/>
    <property type="match status" value="1"/>
</dbReference>
<dbReference type="HOGENOM" id="CLU_066441_1_0_6"/>
<proteinExistence type="evidence at protein level"/>
<evidence type="ECO:0000259" key="2">
    <source>
        <dbReference type="SMART" id="SM00849"/>
    </source>
</evidence>
<dbReference type="eggNOG" id="COG0491">
    <property type="taxonomic scope" value="Bacteria"/>
</dbReference>
<dbReference type="InterPro" id="IPR036866">
    <property type="entry name" value="RibonucZ/Hydroxyglut_hydro"/>
</dbReference>
<feature type="signal peptide" evidence="1">
    <location>
        <begin position="1"/>
        <end position="24"/>
    </location>
</feature>
<feature type="disulfide bond" evidence="5">
    <location>
        <begin position="200"/>
        <end position="205"/>
    </location>
</feature>
<dbReference type="GO" id="GO:0046872">
    <property type="term" value="F:metal ion binding"/>
    <property type="evidence" value="ECO:0007669"/>
    <property type="project" value="UniProtKB-KW"/>
</dbReference>
<dbReference type="OrthoDB" id="9773738at2"/>
<dbReference type="PDB" id="6MFI">
    <property type="method" value="X-ray"/>
    <property type="resolution" value="1.84 A"/>
    <property type="chains" value="A=1-295"/>
</dbReference>
<feature type="binding site" evidence="5">
    <location>
        <position position="112"/>
    </location>
    <ligand>
        <name>Zn(2+)</name>
        <dbReference type="ChEBI" id="CHEBI:29105"/>
        <label>1</label>
    </ligand>
</feature>
<protein>
    <submittedName>
        <fullName evidence="3">Beta-lactamase-like protein</fullName>
    </submittedName>
</protein>
<feature type="binding site" evidence="5">
    <location>
        <position position="253"/>
    </location>
    <ligand>
        <name>Zn(2+)</name>
        <dbReference type="ChEBI" id="CHEBI:29105"/>
        <label>2</label>
    </ligand>
</feature>